<comment type="caution">
    <text evidence="2">The sequence shown here is derived from an EMBL/GenBank/DDBJ whole genome shotgun (WGS) entry which is preliminary data.</text>
</comment>
<dbReference type="InterPro" id="IPR023393">
    <property type="entry name" value="START-like_dom_sf"/>
</dbReference>
<dbReference type="EMBL" id="QXGE01004865">
    <property type="protein sequence ID" value="KAE9269220.1"/>
    <property type="molecule type" value="Genomic_DNA"/>
</dbReference>
<proteinExistence type="predicted"/>
<dbReference type="Gene3D" id="3.30.530.20">
    <property type="match status" value="1"/>
</dbReference>
<name>A0A6A4BDG9_9STRA</name>
<dbReference type="InterPro" id="IPR052727">
    <property type="entry name" value="Rab4/Rab5_effector"/>
</dbReference>
<feature type="compositionally biased region" description="Polar residues" evidence="1">
    <location>
        <begin position="140"/>
        <end position="152"/>
    </location>
</feature>
<dbReference type="PANTHER" id="PTHR13510:SF44">
    <property type="entry name" value="RABENOSYN-5"/>
    <property type="match status" value="1"/>
</dbReference>
<sequence>MSQTSSALTPHRGFVSQRTARAPIKAAIAMFAIAKAGQRHQFGLSGHRHMAPSTGSPSRRSLCDISSAGCGDCGGLMEPQSNRPFGTDDSIYSMASHGVPFQTLQLTPEEEQNCRDRSFLLLDRTLRSYDERDGQEDTGRSTTPLHHSNLDSTRWKQLKTQSSASLYIERSTSVHRDDNMLGSDWKNPMVFLMVGTIQGDLNEVMLGVETPIVASLRDRNEMLAMKPVDCAVLAELAGPTEADPFQYMGIQWMAFKHGWPLKTVSSPRDFVTLTSKGTMTRACGDRVGYQVVQPANLPQCPPLPGSMRTPLMYAAIFRQQEPGIVDVFVQTYIETQSALLNKVVVSATWKSTMDLWVAPQLAEMKKLQWCIANCTAQRRQLQRQASPSAKDNCKLCLEKRKMRGSDVNDKTSCVLCVSPTCSNCRVEKTLEAIDERRLKLTDHSVIVCRACMAFVHHMRPVDIVTHTLKPLTSGS</sequence>
<organism evidence="2 3">
    <name type="scientific">Phytophthora fragariae</name>
    <dbReference type="NCBI Taxonomy" id="53985"/>
    <lineage>
        <taxon>Eukaryota</taxon>
        <taxon>Sar</taxon>
        <taxon>Stramenopiles</taxon>
        <taxon>Oomycota</taxon>
        <taxon>Peronosporomycetes</taxon>
        <taxon>Peronosporales</taxon>
        <taxon>Peronosporaceae</taxon>
        <taxon>Phytophthora</taxon>
    </lineage>
</organism>
<dbReference type="Proteomes" id="UP000437068">
    <property type="component" value="Unassembled WGS sequence"/>
</dbReference>
<feature type="region of interest" description="Disordered" evidence="1">
    <location>
        <begin position="130"/>
        <end position="152"/>
    </location>
</feature>
<evidence type="ECO:0000313" key="2">
    <source>
        <dbReference type="EMBL" id="KAE9269220.1"/>
    </source>
</evidence>
<dbReference type="PANTHER" id="PTHR13510">
    <property type="entry name" value="FYVE-FINGER-CONTAINING RAB5 EFFECTOR PROTEIN RABENOSYN-5-RELATED"/>
    <property type="match status" value="1"/>
</dbReference>
<reference evidence="2 3" key="1">
    <citation type="submission" date="2018-08" db="EMBL/GenBank/DDBJ databases">
        <title>Genomic investigation of the strawberry pathogen Phytophthora fragariae indicates pathogenicity is determined by transcriptional variation in three key races.</title>
        <authorList>
            <person name="Adams T.M."/>
            <person name="Armitage A.D."/>
            <person name="Sobczyk M.K."/>
            <person name="Bates H.J."/>
            <person name="Dunwell J.M."/>
            <person name="Nellist C.F."/>
            <person name="Harrison R.J."/>
        </authorList>
    </citation>
    <scope>NUCLEOTIDE SEQUENCE [LARGE SCALE GENOMIC DNA]</scope>
    <source>
        <strain evidence="2 3">A4</strain>
    </source>
</reference>
<evidence type="ECO:0000313" key="3">
    <source>
        <dbReference type="Proteomes" id="UP000437068"/>
    </source>
</evidence>
<gene>
    <name evidence="2" type="ORF">PF001_g29322</name>
</gene>
<evidence type="ECO:0008006" key="4">
    <source>
        <dbReference type="Google" id="ProtNLM"/>
    </source>
</evidence>
<protein>
    <recommendedName>
        <fullName evidence="4">FYVE-type domain-containing protein</fullName>
    </recommendedName>
</protein>
<dbReference type="AlphaFoldDB" id="A0A6A4BDG9"/>
<accession>A0A6A4BDG9</accession>
<feature type="compositionally biased region" description="Basic and acidic residues" evidence="1">
    <location>
        <begin position="130"/>
        <end position="139"/>
    </location>
</feature>
<evidence type="ECO:0000256" key="1">
    <source>
        <dbReference type="SAM" id="MobiDB-lite"/>
    </source>
</evidence>